<gene>
    <name evidence="2" type="ORF">CRG98_025539</name>
</gene>
<name>A0A2I0JCS4_PUNGR</name>
<dbReference type="EMBL" id="PGOL01001813">
    <property type="protein sequence ID" value="PKI54045.1"/>
    <property type="molecule type" value="Genomic_DNA"/>
</dbReference>
<protein>
    <submittedName>
        <fullName evidence="2">Uncharacterized protein</fullName>
    </submittedName>
</protein>
<comment type="caution">
    <text evidence="2">The sequence shown here is derived from an EMBL/GenBank/DDBJ whole genome shotgun (WGS) entry which is preliminary data.</text>
</comment>
<proteinExistence type="predicted"/>
<evidence type="ECO:0000313" key="2">
    <source>
        <dbReference type="EMBL" id="PKI54045.1"/>
    </source>
</evidence>
<evidence type="ECO:0000256" key="1">
    <source>
        <dbReference type="SAM" id="MobiDB-lite"/>
    </source>
</evidence>
<reference evidence="2 3" key="1">
    <citation type="submission" date="2017-11" db="EMBL/GenBank/DDBJ databases">
        <title>De-novo sequencing of pomegranate (Punica granatum L.) genome.</title>
        <authorList>
            <person name="Akparov Z."/>
            <person name="Amiraslanov A."/>
            <person name="Hajiyeva S."/>
            <person name="Abbasov M."/>
            <person name="Kaur K."/>
            <person name="Hamwieh A."/>
            <person name="Solovyev V."/>
            <person name="Salamov A."/>
            <person name="Braich B."/>
            <person name="Kosarev P."/>
            <person name="Mahmoud A."/>
            <person name="Hajiyev E."/>
            <person name="Babayeva S."/>
            <person name="Izzatullayeva V."/>
            <person name="Mammadov A."/>
            <person name="Mammadov A."/>
            <person name="Sharifova S."/>
            <person name="Ojaghi J."/>
            <person name="Eynullazada K."/>
            <person name="Bayramov B."/>
            <person name="Abdulazimova A."/>
            <person name="Shahmuradov I."/>
        </authorList>
    </citation>
    <scope>NUCLEOTIDE SEQUENCE [LARGE SCALE GENOMIC DNA]</scope>
    <source>
        <strain evidence="3">cv. AG2017</strain>
        <tissue evidence="2">Leaf</tissue>
    </source>
</reference>
<dbReference type="AlphaFoldDB" id="A0A2I0JCS4"/>
<feature type="compositionally biased region" description="Polar residues" evidence="1">
    <location>
        <begin position="78"/>
        <end position="92"/>
    </location>
</feature>
<evidence type="ECO:0000313" key="3">
    <source>
        <dbReference type="Proteomes" id="UP000233551"/>
    </source>
</evidence>
<keyword evidence="3" id="KW-1185">Reference proteome</keyword>
<sequence length="157" mass="17631">MRTTQERLTMIRITWSNQSSHGRSLGRVCQSLGRVSRKLGWSKLGQSKTLPGLVEVGRSKLKAQQYSYLVWSKLDGRSSGTTRQGSTWSGRNSDGEKERERGGNKAVGLWVGLRPDFGMAFARGPNFELSFSRVWAKSRIVKSSPLFWARFTLDSTS</sequence>
<organism evidence="2 3">
    <name type="scientific">Punica granatum</name>
    <name type="common">Pomegranate</name>
    <dbReference type="NCBI Taxonomy" id="22663"/>
    <lineage>
        <taxon>Eukaryota</taxon>
        <taxon>Viridiplantae</taxon>
        <taxon>Streptophyta</taxon>
        <taxon>Embryophyta</taxon>
        <taxon>Tracheophyta</taxon>
        <taxon>Spermatophyta</taxon>
        <taxon>Magnoliopsida</taxon>
        <taxon>eudicotyledons</taxon>
        <taxon>Gunneridae</taxon>
        <taxon>Pentapetalae</taxon>
        <taxon>rosids</taxon>
        <taxon>malvids</taxon>
        <taxon>Myrtales</taxon>
        <taxon>Lythraceae</taxon>
        <taxon>Punica</taxon>
    </lineage>
</organism>
<accession>A0A2I0JCS4</accession>
<feature type="region of interest" description="Disordered" evidence="1">
    <location>
        <begin position="76"/>
        <end position="101"/>
    </location>
</feature>
<dbReference type="Proteomes" id="UP000233551">
    <property type="component" value="Unassembled WGS sequence"/>
</dbReference>